<proteinExistence type="inferred from homology"/>
<dbReference type="EC" id="2.6.1.42" evidence="7"/>
<dbReference type="Proteomes" id="UP000609531">
    <property type="component" value="Unassembled WGS sequence"/>
</dbReference>
<comment type="pathway">
    <text evidence="3">Amino-acid biosynthesis; L-isoleucine biosynthesis; L-isoleucine from 2-oxobutanoate: step 4/4.</text>
</comment>
<feature type="region of interest" description="Disordered" evidence="14">
    <location>
        <begin position="1"/>
        <end position="20"/>
    </location>
</feature>
<keyword evidence="16" id="KW-1185">Reference proteome</keyword>
<keyword evidence="10" id="KW-0028">Amino-acid biosynthesis</keyword>
<dbReference type="GO" id="GO:0008652">
    <property type="term" value="P:amino acid biosynthetic process"/>
    <property type="evidence" value="ECO:0007669"/>
    <property type="project" value="UniProtKB-ARBA"/>
</dbReference>
<evidence type="ECO:0000256" key="8">
    <source>
        <dbReference type="ARBA" id="ARBA00014472"/>
    </source>
</evidence>
<evidence type="ECO:0000256" key="4">
    <source>
        <dbReference type="ARBA" id="ARBA00004931"/>
    </source>
</evidence>
<dbReference type="InterPro" id="IPR036038">
    <property type="entry name" value="Aminotransferase-like"/>
</dbReference>
<comment type="catalytic activity">
    <reaction evidence="12">
        <text>L-isoleucine + 2-oxoglutarate = (S)-3-methyl-2-oxopentanoate + L-glutamate</text>
        <dbReference type="Rhea" id="RHEA:24801"/>
        <dbReference type="ChEBI" id="CHEBI:16810"/>
        <dbReference type="ChEBI" id="CHEBI:29985"/>
        <dbReference type="ChEBI" id="CHEBI:35146"/>
        <dbReference type="ChEBI" id="CHEBI:58045"/>
        <dbReference type="EC" id="2.6.1.42"/>
    </reaction>
</comment>
<evidence type="ECO:0000313" key="15">
    <source>
        <dbReference type="EMBL" id="MBJ3775080.1"/>
    </source>
</evidence>
<evidence type="ECO:0000256" key="1">
    <source>
        <dbReference type="ARBA" id="ARBA00001933"/>
    </source>
</evidence>
<evidence type="ECO:0000256" key="2">
    <source>
        <dbReference type="ARBA" id="ARBA00003109"/>
    </source>
</evidence>
<dbReference type="GO" id="GO:0004084">
    <property type="term" value="F:branched-chain-amino-acid transaminase activity"/>
    <property type="evidence" value="ECO:0007669"/>
    <property type="project" value="UniProtKB-EC"/>
</dbReference>
<keyword evidence="9" id="KW-0663">Pyridoxal phosphate</keyword>
<evidence type="ECO:0000256" key="3">
    <source>
        <dbReference type="ARBA" id="ARBA00004824"/>
    </source>
</evidence>
<accession>A0A934IND9</accession>
<organism evidence="15 16">
    <name type="scientific">Acuticoccus mangrovi</name>
    <dbReference type="NCBI Taxonomy" id="2796142"/>
    <lineage>
        <taxon>Bacteria</taxon>
        <taxon>Pseudomonadati</taxon>
        <taxon>Pseudomonadota</taxon>
        <taxon>Alphaproteobacteria</taxon>
        <taxon>Hyphomicrobiales</taxon>
        <taxon>Amorphaceae</taxon>
        <taxon>Acuticoccus</taxon>
    </lineage>
</organism>
<dbReference type="InterPro" id="IPR043131">
    <property type="entry name" value="BCAT-like_N"/>
</dbReference>
<dbReference type="PANTHER" id="PTHR42743">
    <property type="entry name" value="AMINO-ACID AMINOTRANSFERASE"/>
    <property type="match status" value="1"/>
</dbReference>
<keyword evidence="15" id="KW-0032">Aminotransferase</keyword>
<evidence type="ECO:0000256" key="5">
    <source>
        <dbReference type="ARBA" id="ARBA00005072"/>
    </source>
</evidence>
<evidence type="ECO:0000256" key="13">
    <source>
        <dbReference type="ARBA" id="ARBA00049229"/>
    </source>
</evidence>
<comment type="pathway">
    <text evidence="5">Amino-acid biosynthesis; L-leucine biosynthesis; L-leucine from 3-methyl-2-oxobutanoate: step 4/4.</text>
</comment>
<gene>
    <name evidence="15" type="ORF">JCR33_05235</name>
</gene>
<dbReference type="Pfam" id="PF01063">
    <property type="entry name" value="Aminotran_4"/>
    <property type="match status" value="1"/>
</dbReference>
<evidence type="ECO:0000256" key="7">
    <source>
        <dbReference type="ARBA" id="ARBA00013053"/>
    </source>
</evidence>
<dbReference type="PANTHER" id="PTHR42743:SF11">
    <property type="entry name" value="AMINODEOXYCHORISMATE LYASE"/>
    <property type="match status" value="1"/>
</dbReference>
<evidence type="ECO:0000256" key="10">
    <source>
        <dbReference type="ARBA" id="ARBA00023304"/>
    </source>
</evidence>
<comment type="pathway">
    <text evidence="4">Amino-acid biosynthesis; L-valine biosynthesis; L-valine from pyruvate: step 4/4.</text>
</comment>
<evidence type="ECO:0000256" key="11">
    <source>
        <dbReference type="ARBA" id="ARBA00048212"/>
    </source>
</evidence>
<sequence length="368" mass="39757">MHGRADADHPRAENNDVEPLHPALLKDVVPALRPLHPRQGSASWRGRSLPWCTIDADLDAAAVSPADSSVTAHQAAEDARNADLKLYLNGAIVPKAEAVVSIYDSGFMLGDGIWEGVRLHNGVWAFLDQHLDRLFEASLALDLDIGMDRAALKTALADTAAANGMTSDAHARLMVTRGVKTHPFQHPSLSRSGPTVAIIVEHSKPAIPRPIRLASVAHHRGLPLTQDAKLNSHSKLNCILACIAAEKAGADEALMFDPFGFVNTTNSCNFFIVRKGAVWTSTGDYCMNGITRGHVIELCRENDIPVFERNYSLVDTYGADEAFMTGSFGGLTPVGAIDQRPMPAAPGPMTERLSGLYRHLIRRHCGAD</sequence>
<protein>
    <recommendedName>
        <fullName evidence="8">Probable branched-chain-amino-acid aminotransferase</fullName>
        <ecNumber evidence="7">2.6.1.42</ecNumber>
    </recommendedName>
</protein>
<comment type="caution">
    <text evidence="15">The sequence shown here is derived from an EMBL/GenBank/DDBJ whole genome shotgun (WGS) entry which is preliminary data.</text>
</comment>
<comment type="similarity">
    <text evidence="6">Belongs to the class-IV pyridoxal-phosphate-dependent aminotransferase family.</text>
</comment>
<evidence type="ECO:0000256" key="14">
    <source>
        <dbReference type="SAM" id="MobiDB-lite"/>
    </source>
</evidence>
<dbReference type="GO" id="GO:0009082">
    <property type="term" value="P:branched-chain amino acid biosynthetic process"/>
    <property type="evidence" value="ECO:0007669"/>
    <property type="project" value="UniProtKB-KW"/>
</dbReference>
<dbReference type="Gene3D" id="3.20.10.10">
    <property type="entry name" value="D-amino Acid Aminotransferase, subunit A, domain 2"/>
    <property type="match status" value="1"/>
</dbReference>
<name>A0A934IND9_9HYPH</name>
<keyword evidence="10" id="KW-0100">Branched-chain amino acid biosynthesis</keyword>
<dbReference type="InterPro" id="IPR043132">
    <property type="entry name" value="BCAT-like_C"/>
</dbReference>
<evidence type="ECO:0000313" key="16">
    <source>
        <dbReference type="Proteomes" id="UP000609531"/>
    </source>
</evidence>
<comment type="catalytic activity">
    <reaction evidence="13">
        <text>L-leucine + 2-oxoglutarate = 4-methyl-2-oxopentanoate + L-glutamate</text>
        <dbReference type="Rhea" id="RHEA:18321"/>
        <dbReference type="ChEBI" id="CHEBI:16810"/>
        <dbReference type="ChEBI" id="CHEBI:17865"/>
        <dbReference type="ChEBI" id="CHEBI:29985"/>
        <dbReference type="ChEBI" id="CHEBI:57427"/>
        <dbReference type="EC" id="2.6.1.42"/>
    </reaction>
</comment>
<dbReference type="AlphaFoldDB" id="A0A934IND9"/>
<dbReference type="InterPro" id="IPR001544">
    <property type="entry name" value="Aminotrans_IV"/>
</dbReference>
<comment type="catalytic activity">
    <reaction evidence="11">
        <text>L-valine + 2-oxoglutarate = 3-methyl-2-oxobutanoate + L-glutamate</text>
        <dbReference type="Rhea" id="RHEA:24813"/>
        <dbReference type="ChEBI" id="CHEBI:11851"/>
        <dbReference type="ChEBI" id="CHEBI:16810"/>
        <dbReference type="ChEBI" id="CHEBI:29985"/>
        <dbReference type="ChEBI" id="CHEBI:57762"/>
        <dbReference type="EC" id="2.6.1.42"/>
    </reaction>
</comment>
<dbReference type="InterPro" id="IPR050571">
    <property type="entry name" value="Class-IV_PLP-Dep_Aminotrnsfr"/>
</dbReference>
<comment type="cofactor">
    <cofactor evidence="1">
        <name>pyridoxal 5'-phosphate</name>
        <dbReference type="ChEBI" id="CHEBI:597326"/>
    </cofactor>
</comment>
<feature type="compositionally biased region" description="Basic and acidic residues" evidence="14">
    <location>
        <begin position="1"/>
        <end position="14"/>
    </location>
</feature>
<comment type="function">
    <text evidence="2">Acts on leucine, isoleucine and valine.</text>
</comment>
<evidence type="ECO:0000256" key="9">
    <source>
        <dbReference type="ARBA" id="ARBA00022898"/>
    </source>
</evidence>
<keyword evidence="15" id="KW-0808">Transferase</keyword>
<dbReference type="EMBL" id="JAEKJA010000003">
    <property type="protein sequence ID" value="MBJ3775080.1"/>
    <property type="molecule type" value="Genomic_DNA"/>
</dbReference>
<dbReference type="SUPFAM" id="SSF56752">
    <property type="entry name" value="D-aminoacid aminotransferase-like PLP-dependent enzymes"/>
    <property type="match status" value="1"/>
</dbReference>
<evidence type="ECO:0000256" key="12">
    <source>
        <dbReference type="ARBA" id="ARBA00048798"/>
    </source>
</evidence>
<reference evidence="15" key="1">
    <citation type="submission" date="2020-12" db="EMBL/GenBank/DDBJ databases">
        <title>Bacterial taxonomy.</title>
        <authorList>
            <person name="Pan X."/>
        </authorList>
    </citation>
    <scope>NUCLEOTIDE SEQUENCE</scope>
    <source>
        <strain evidence="15">B2012</strain>
    </source>
</reference>
<dbReference type="Gene3D" id="3.30.470.10">
    <property type="match status" value="1"/>
</dbReference>
<evidence type="ECO:0000256" key="6">
    <source>
        <dbReference type="ARBA" id="ARBA00009320"/>
    </source>
</evidence>
<dbReference type="FunFam" id="3.20.10.10:FF:000002">
    <property type="entry name" value="D-alanine aminotransferase"/>
    <property type="match status" value="1"/>
</dbReference>